<dbReference type="EMBL" id="KQ418774">
    <property type="protein sequence ID" value="KOF85946.1"/>
    <property type="molecule type" value="Genomic_DNA"/>
</dbReference>
<name>A0A0L8H9H3_OCTBM</name>
<proteinExistence type="predicted"/>
<gene>
    <name evidence="1" type="ORF">OCBIM_22019489mg</name>
</gene>
<reference evidence="1" key="1">
    <citation type="submission" date="2015-07" db="EMBL/GenBank/DDBJ databases">
        <title>MeaNS - Measles Nucleotide Surveillance Program.</title>
        <authorList>
            <person name="Tran T."/>
            <person name="Druce J."/>
        </authorList>
    </citation>
    <scope>NUCLEOTIDE SEQUENCE</scope>
    <source>
        <strain evidence="1">UCB-OBI-ISO-001</strain>
        <tissue evidence="1">Gonad</tissue>
    </source>
</reference>
<evidence type="ECO:0000313" key="1">
    <source>
        <dbReference type="EMBL" id="KOF85946.1"/>
    </source>
</evidence>
<organism evidence="1">
    <name type="scientific">Octopus bimaculoides</name>
    <name type="common">California two-spotted octopus</name>
    <dbReference type="NCBI Taxonomy" id="37653"/>
    <lineage>
        <taxon>Eukaryota</taxon>
        <taxon>Metazoa</taxon>
        <taxon>Spiralia</taxon>
        <taxon>Lophotrochozoa</taxon>
        <taxon>Mollusca</taxon>
        <taxon>Cephalopoda</taxon>
        <taxon>Coleoidea</taxon>
        <taxon>Octopodiformes</taxon>
        <taxon>Octopoda</taxon>
        <taxon>Incirrata</taxon>
        <taxon>Octopodidae</taxon>
        <taxon>Octopus</taxon>
    </lineage>
</organism>
<dbReference type="AlphaFoldDB" id="A0A0L8H9H3"/>
<sequence length="67" mass="7878">MKACFLFDQNHKQLINCFCYSPYGMKFLKESFPRQKYNFKMTSLPSQEERKAGGGFSVSFSQTIFQM</sequence>
<accession>A0A0L8H9H3</accession>
<protein>
    <submittedName>
        <fullName evidence="1">Uncharacterized protein</fullName>
    </submittedName>
</protein>